<sequence length="368" mass="40459">MSTGNPRLNRLAASLYARRVPPTARMLAALRESEKTTFSSPSSPSRSLGASRCVLALLRLRVRSSRSAAAAQACNTTTSAGSDGQISIGLKHHPPPQRRLLQRRTMRKAVVVGVASLLWCGWIGCDVGANAKATTALRAHTPSEPSSTTRTESLHHHKRRNLLLDVPPSQTRSMRRRRKPIAGMAPSDQWRGTQSVAGVDAKGRRLYLRARVFRTLDHSAAIHFAISSQLSLSYHKRSCCYASRRLASVPDCLSESAPRDKGSVVVASLRRPIPHSPLAHSAATPAAPVDCRFLDRPTISFWVLRRASRAQAPGKNPRMAGRCLLSPDRLRRVVARPELMELWGTSRFMGGGLAQLQLSSLWRRLWAD</sequence>
<comment type="caution">
    <text evidence="2">The sequence shown here is derived from an EMBL/GenBank/DDBJ whole genome shotgun (WGS) entry which is preliminary data.</text>
</comment>
<dbReference type="EMBL" id="JACAZE010000008">
    <property type="protein sequence ID" value="KAF7308146.1"/>
    <property type="molecule type" value="Genomic_DNA"/>
</dbReference>
<feature type="region of interest" description="Disordered" evidence="1">
    <location>
        <begin position="137"/>
        <end position="163"/>
    </location>
</feature>
<keyword evidence="3" id="KW-1185">Reference proteome</keyword>
<name>A0A8H6W9K2_MYCCL</name>
<feature type="compositionally biased region" description="Low complexity" evidence="1">
    <location>
        <begin position="142"/>
        <end position="151"/>
    </location>
</feature>
<organism evidence="2 3">
    <name type="scientific">Mycena chlorophos</name>
    <name type="common">Agaric fungus</name>
    <name type="synonym">Agaricus chlorophos</name>
    <dbReference type="NCBI Taxonomy" id="658473"/>
    <lineage>
        <taxon>Eukaryota</taxon>
        <taxon>Fungi</taxon>
        <taxon>Dikarya</taxon>
        <taxon>Basidiomycota</taxon>
        <taxon>Agaricomycotina</taxon>
        <taxon>Agaricomycetes</taxon>
        <taxon>Agaricomycetidae</taxon>
        <taxon>Agaricales</taxon>
        <taxon>Marasmiineae</taxon>
        <taxon>Mycenaceae</taxon>
        <taxon>Mycena</taxon>
    </lineage>
</organism>
<gene>
    <name evidence="2" type="ORF">HMN09_00662300</name>
</gene>
<dbReference type="Proteomes" id="UP000613580">
    <property type="component" value="Unassembled WGS sequence"/>
</dbReference>
<protein>
    <submittedName>
        <fullName evidence="2">Uncharacterized protein</fullName>
    </submittedName>
</protein>
<evidence type="ECO:0000313" key="2">
    <source>
        <dbReference type="EMBL" id="KAF7308146.1"/>
    </source>
</evidence>
<dbReference type="AlphaFoldDB" id="A0A8H6W9K2"/>
<accession>A0A8H6W9K2</accession>
<proteinExistence type="predicted"/>
<evidence type="ECO:0000256" key="1">
    <source>
        <dbReference type="SAM" id="MobiDB-lite"/>
    </source>
</evidence>
<evidence type="ECO:0000313" key="3">
    <source>
        <dbReference type="Proteomes" id="UP000613580"/>
    </source>
</evidence>
<reference evidence="2" key="1">
    <citation type="submission" date="2020-05" db="EMBL/GenBank/DDBJ databases">
        <title>Mycena genomes resolve the evolution of fungal bioluminescence.</title>
        <authorList>
            <person name="Tsai I.J."/>
        </authorList>
    </citation>
    <scope>NUCLEOTIDE SEQUENCE</scope>
    <source>
        <strain evidence="2">110903Hualien_Pintung</strain>
    </source>
</reference>